<keyword evidence="2" id="KW-0378">Hydrolase</keyword>
<evidence type="ECO:0000313" key="6">
    <source>
        <dbReference type="EMBL" id="SHH59030.1"/>
    </source>
</evidence>
<evidence type="ECO:0000259" key="5">
    <source>
        <dbReference type="SMART" id="SM00507"/>
    </source>
</evidence>
<dbReference type="InterPro" id="IPR003615">
    <property type="entry name" value="HNH_nuc"/>
</dbReference>
<dbReference type="SMART" id="SM00507">
    <property type="entry name" value="HNHc"/>
    <property type="match status" value="1"/>
</dbReference>
<comment type="similarity">
    <text evidence="3">Belongs to the HNH nuclease family.</text>
</comment>
<dbReference type="STRING" id="1121316.SAMN02745207_01627"/>
<dbReference type="CDD" id="cd00085">
    <property type="entry name" value="HNHc"/>
    <property type="match status" value="1"/>
</dbReference>
<organism evidence="6 7">
    <name type="scientific">Clostridium grantii DSM 8605</name>
    <dbReference type="NCBI Taxonomy" id="1121316"/>
    <lineage>
        <taxon>Bacteria</taxon>
        <taxon>Bacillati</taxon>
        <taxon>Bacillota</taxon>
        <taxon>Clostridia</taxon>
        <taxon>Eubacteriales</taxon>
        <taxon>Clostridiaceae</taxon>
        <taxon>Clostridium</taxon>
    </lineage>
</organism>
<dbReference type="GO" id="GO:0004519">
    <property type="term" value="F:endonuclease activity"/>
    <property type="evidence" value="ECO:0007669"/>
    <property type="project" value="InterPro"/>
</dbReference>
<protein>
    <recommendedName>
        <fullName evidence="4">Putative HNH nuclease YajD</fullName>
    </recommendedName>
</protein>
<dbReference type="GO" id="GO:0008270">
    <property type="term" value="F:zinc ion binding"/>
    <property type="evidence" value="ECO:0007669"/>
    <property type="project" value="InterPro"/>
</dbReference>
<dbReference type="Gene3D" id="1.10.30.50">
    <property type="match status" value="1"/>
</dbReference>
<dbReference type="GO" id="GO:0003676">
    <property type="term" value="F:nucleic acid binding"/>
    <property type="evidence" value="ECO:0007669"/>
    <property type="project" value="InterPro"/>
</dbReference>
<dbReference type="PANTHER" id="PTHR41286">
    <property type="entry name" value="HNH NUCLEASE YAJD-RELATED"/>
    <property type="match status" value="1"/>
</dbReference>
<evidence type="ECO:0000256" key="2">
    <source>
        <dbReference type="ARBA" id="ARBA00022801"/>
    </source>
</evidence>
<accession>A0A1M5U7Y8</accession>
<dbReference type="GO" id="GO:0005829">
    <property type="term" value="C:cytosol"/>
    <property type="evidence" value="ECO:0007669"/>
    <property type="project" value="TreeGrafter"/>
</dbReference>
<keyword evidence="1" id="KW-0540">Nuclease</keyword>
<dbReference type="Proteomes" id="UP000184447">
    <property type="component" value="Unassembled WGS sequence"/>
</dbReference>
<dbReference type="InterPro" id="IPR002711">
    <property type="entry name" value="HNH"/>
</dbReference>
<dbReference type="AlphaFoldDB" id="A0A1M5U7Y8"/>
<evidence type="ECO:0000256" key="3">
    <source>
        <dbReference type="ARBA" id="ARBA00038412"/>
    </source>
</evidence>
<dbReference type="Pfam" id="PF01844">
    <property type="entry name" value="HNH"/>
    <property type="match status" value="1"/>
</dbReference>
<evidence type="ECO:0000256" key="1">
    <source>
        <dbReference type="ARBA" id="ARBA00022722"/>
    </source>
</evidence>
<keyword evidence="7" id="KW-1185">Reference proteome</keyword>
<dbReference type="PANTHER" id="PTHR41286:SF1">
    <property type="entry name" value="HNH NUCLEASE YAJD-RELATED"/>
    <property type="match status" value="1"/>
</dbReference>
<sequence length="121" mass="14285">MVSLVPTKPLKPCKHQGCPKLTNGSYCDEHKEIHVNDRANATRRGYDTRWRKARNRFLKANPLCVRCKAEGKLIKATVVDHIEPHRGDKVLFWDESNWQQLCKKCHDNKTMTEDRYIEYKF</sequence>
<evidence type="ECO:0000313" key="7">
    <source>
        <dbReference type="Proteomes" id="UP000184447"/>
    </source>
</evidence>
<feature type="domain" description="HNH nuclease" evidence="5">
    <location>
        <begin position="51"/>
        <end position="107"/>
    </location>
</feature>
<dbReference type="EMBL" id="FQXM01000007">
    <property type="protein sequence ID" value="SHH59030.1"/>
    <property type="molecule type" value="Genomic_DNA"/>
</dbReference>
<name>A0A1M5U7Y8_9CLOT</name>
<proteinExistence type="inferred from homology"/>
<dbReference type="GO" id="GO:0016787">
    <property type="term" value="F:hydrolase activity"/>
    <property type="evidence" value="ECO:0007669"/>
    <property type="project" value="UniProtKB-KW"/>
</dbReference>
<gene>
    <name evidence="6" type="ORF">SAMN02745207_01627</name>
</gene>
<evidence type="ECO:0000256" key="4">
    <source>
        <dbReference type="ARBA" id="ARBA00040194"/>
    </source>
</evidence>
<reference evidence="6 7" key="1">
    <citation type="submission" date="2016-11" db="EMBL/GenBank/DDBJ databases">
        <authorList>
            <person name="Jaros S."/>
            <person name="Januszkiewicz K."/>
            <person name="Wedrychowicz H."/>
        </authorList>
    </citation>
    <scope>NUCLEOTIDE SEQUENCE [LARGE SCALE GENOMIC DNA]</scope>
    <source>
        <strain evidence="6 7">DSM 8605</strain>
    </source>
</reference>